<organism evidence="5 6">
    <name type="scientific">Glomus cerebriforme</name>
    <dbReference type="NCBI Taxonomy" id="658196"/>
    <lineage>
        <taxon>Eukaryota</taxon>
        <taxon>Fungi</taxon>
        <taxon>Fungi incertae sedis</taxon>
        <taxon>Mucoromycota</taxon>
        <taxon>Glomeromycotina</taxon>
        <taxon>Glomeromycetes</taxon>
        <taxon>Glomerales</taxon>
        <taxon>Glomeraceae</taxon>
        <taxon>Glomus</taxon>
    </lineage>
</organism>
<reference evidence="5 6" key="1">
    <citation type="submission" date="2018-06" db="EMBL/GenBank/DDBJ databases">
        <title>Comparative genomics reveals the genomic features of Rhizophagus irregularis, R. cerebriforme, R. diaphanum and Gigaspora rosea, and their symbiotic lifestyle signature.</title>
        <authorList>
            <person name="Morin E."/>
            <person name="San Clemente H."/>
            <person name="Chen E.C.H."/>
            <person name="De La Providencia I."/>
            <person name="Hainaut M."/>
            <person name="Kuo A."/>
            <person name="Kohler A."/>
            <person name="Murat C."/>
            <person name="Tang N."/>
            <person name="Roy S."/>
            <person name="Loubradou J."/>
            <person name="Henrissat B."/>
            <person name="Grigoriev I.V."/>
            <person name="Corradi N."/>
            <person name="Roux C."/>
            <person name="Martin F.M."/>
        </authorList>
    </citation>
    <scope>NUCLEOTIDE SEQUENCE [LARGE SCALE GENOMIC DNA]</scope>
    <source>
        <strain evidence="5 6">DAOM 227022</strain>
    </source>
</reference>
<dbReference type="GO" id="GO:0005739">
    <property type="term" value="C:mitochondrion"/>
    <property type="evidence" value="ECO:0007669"/>
    <property type="project" value="TreeGrafter"/>
</dbReference>
<evidence type="ECO:0000256" key="2">
    <source>
        <dbReference type="ARBA" id="ARBA00022917"/>
    </source>
</evidence>
<dbReference type="AlphaFoldDB" id="A0A397ST67"/>
<dbReference type="Gene3D" id="3.30.1360.40">
    <property type="match status" value="1"/>
</dbReference>
<dbReference type="InterPro" id="IPR023584">
    <property type="entry name" value="Ribosome_recyc_fac_dom"/>
</dbReference>
<dbReference type="Gene3D" id="1.10.132.20">
    <property type="entry name" value="Ribosome-recycling factor"/>
    <property type="match status" value="1"/>
</dbReference>
<dbReference type="OrthoDB" id="407355at2759"/>
<dbReference type="Proteomes" id="UP000265703">
    <property type="component" value="Unassembled WGS sequence"/>
</dbReference>
<dbReference type="PANTHER" id="PTHR20982">
    <property type="entry name" value="RIBOSOME RECYCLING FACTOR"/>
    <property type="match status" value="1"/>
</dbReference>
<evidence type="ECO:0000256" key="3">
    <source>
        <dbReference type="ARBA" id="ARBA00024909"/>
    </source>
</evidence>
<sequence length="185" mass="21119">MNEKKRNFDLNKVESKVNVVIEKLKKEYSFMRIGRANPALLDPVTVPFKDKSAPLKDIAQIIVKDPQTLLVHVHEEELLKAVDKAIRGANLNLNSMIEGKSVKVPIPKITTEYRENMTKVASKIAENAKIKIRLVRQDSMKDLKKDRLPRDEEILLNKKLQSLIEKSVNVIDEILKVKTKEISGN</sequence>
<dbReference type="InterPro" id="IPR002661">
    <property type="entry name" value="Ribosome_recyc_fac"/>
</dbReference>
<gene>
    <name evidence="5" type="ORF">C1645_697426</name>
</gene>
<dbReference type="GO" id="GO:0043023">
    <property type="term" value="F:ribosomal large subunit binding"/>
    <property type="evidence" value="ECO:0007669"/>
    <property type="project" value="TreeGrafter"/>
</dbReference>
<comment type="function">
    <text evidence="3">Necessary for protein synthesis in mitochondria. Functions as a ribosome recycling factor in mitochondria.</text>
</comment>
<feature type="domain" description="Ribosome recycling factor" evidence="4">
    <location>
        <begin position="24"/>
        <end position="182"/>
    </location>
</feature>
<dbReference type="Pfam" id="PF01765">
    <property type="entry name" value="RRF"/>
    <property type="match status" value="1"/>
</dbReference>
<dbReference type="InterPro" id="IPR036191">
    <property type="entry name" value="RRF_sf"/>
</dbReference>
<accession>A0A397ST67</accession>
<keyword evidence="6" id="KW-1185">Reference proteome</keyword>
<comment type="caution">
    <text evidence="5">The sequence shown here is derived from an EMBL/GenBank/DDBJ whole genome shotgun (WGS) entry which is preliminary data.</text>
</comment>
<name>A0A397ST67_9GLOM</name>
<comment type="similarity">
    <text evidence="1">Belongs to the RRF family.</text>
</comment>
<evidence type="ECO:0000313" key="6">
    <source>
        <dbReference type="Proteomes" id="UP000265703"/>
    </source>
</evidence>
<dbReference type="PANTHER" id="PTHR20982:SF3">
    <property type="entry name" value="MITOCHONDRIAL RIBOSOME RECYCLING FACTOR PSEUDO 1"/>
    <property type="match status" value="1"/>
</dbReference>
<keyword evidence="2" id="KW-0648">Protein biosynthesis</keyword>
<dbReference type="SUPFAM" id="SSF55194">
    <property type="entry name" value="Ribosome recycling factor, RRF"/>
    <property type="match status" value="1"/>
</dbReference>
<evidence type="ECO:0000313" key="5">
    <source>
        <dbReference type="EMBL" id="RIA85864.1"/>
    </source>
</evidence>
<dbReference type="EMBL" id="QKYT01000399">
    <property type="protein sequence ID" value="RIA85864.1"/>
    <property type="molecule type" value="Genomic_DNA"/>
</dbReference>
<dbReference type="STRING" id="658196.A0A397ST67"/>
<dbReference type="GO" id="GO:0006412">
    <property type="term" value="P:translation"/>
    <property type="evidence" value="ECO:0007669"/>
    <property type="project" value="UniProtKB-KW"/>
</dbReference>
<proteinExistence type="inferred from homology"/>
<evidence type="ECO:0000259" key="4">
    <source>
        <dbReference type="Pfam" id="PF01765"/>
    </source>
</evidence>
<dbReference type="FunFam" id="3.30.1360.40:FF:000001">
    <property type="entry name" value="Ribosome-recycling factor"/>
    <property type="match status" value="1"/>
</dbReference>
<protein>
    <submittedName>
        <fullName evidence="5">Ribosome recycling factor domain-containing protein</fullName>
    </submittedName>
</protein>
<evidence type="ECO:0000256" key="1">
    <source>
        <dbReference type="ARBA" id="ARBA00005912"/>
    </source>
</evidence>